<evidence type="ECO:0000259" key="2">
    <source>
        <dbReference type="Pfam" id="PF05065"/>
    </source>
</evidence>
<sequence length="289" mass="30251">MTIQTPGNNPSLTAAEVAKLLVQPLEQASSFLAAGPQIIDTAGPLRVPRIASGASAAFVAAGAQIPESAPTFDEVQLLPSTLKGIKSLTKLSAELIREATHTVGALDQVISTRLVTDVSNVLDTALYDGTGASDTIKGIFRQTGITTGVLDLADPDSLIDGLAAAQGNHVAATHWVMTPQSFAALRKLHVGTDDARYLLDPNLHEGTQFTLFGLPVIITDYIPNTGTAPGKARVALVDFSKVIVARDQSPSVTVLDQTFGDYDTVGIRVTARFDVGLLSPKAVTLLTEA</sequence>
<dbReference type="Gene3D" id="3.30.2320.10">
    <property type="entry name" value="hypothetical protein PF0899 domain"/>
    <property type="match status" value="1"/>
</dbReference>
<comment type="subcellular location">
    <subcellularLocation>
        <location evidence="1">Virion</location>
    </subcellularLocation>
</comment>
<dbReference type="EMBL" id="AP022593">
    <property type="protein sequence ID" value="BBY47753.1"/>
    <property type="molecule type" value="Genomic_DNA"/>
</dbReference>
<evidence type="ECO:0000256" key="1">
    <source>
        <dbReference type="ARBA" id="ARBA00004328"/>
    </source>
</evidence>
<dbReference type="RefSeq" id="WP_163917639.1">
    <property type="nucleotide sequence ID" value="NZ_AP022593.1"/>
</dbReference>
<dbReference type="InterPro" id="IPR024455">
    <property type="entry name" value="Phage_capsid"/>
</dbReference>
<dbReference type="Proteomes" id="UP000467428">
    <property type="component" value="Chromosome"/>
</dbReference>
<keyword evidence="4" id="KW-1185">Reference proteome</keyword>
<evidence type="ECO:0000313" key="3">
    <source>
        <dbReference type="EMBL" id="BBY47753.1"/>
    </source>
</evidence>
<gene>
    <name evidence="3" type="ORF">MARA_12210</name>
</gene>
<dbReference type="SUPFAM" id="SSF56563">
    <property type="entry name" value="Major capsid protein gp5"/>
    <property type="match status" value="1"/>
</dbReference>
<dbReference type="Gene3D" id="3.30.2400.10">
    <property type="entry name" value="Major capsid protein gp5"/>
    <property type="match status" value="1"/>
</dbReference>
<name>A0A7I7RT56_9MYCO</name>
<dbReference type="Pfam" id="PF05065">
    <property type="entry name" value="Phage_capsid"/>
    <property type="match status" value="1"/>
</dbReference>
<feature type="domain" description="Phage capsid-like C-terminal" evidence="2">
    <location>
        <begin position="16"/>
        <end position="286"/>
    </location>
</feature>
<protein>
    <recommendedName>
        <fullName evidence="2">Phage capsid-like C-terminal domain-containing protein</fullName>
    </recommendedName>
</protein>
<geneLocation type="plasmid" evidence="4">
    <name>pjcm18538 dna</name>
</geneLocation>
<organism evidence="3 4">
    <name type="scientific">Mycolicibacterium arabiense</name>
    <dbReference type="NCBI Taxonomy" id="1286181"/>
    <lineage>
        <taxon>Bacteria</taxon>
        <taxon>Bacillati</taxon>
        <taxon>Actinomycetota</taxon>
        <taxon>Actinomycetes</taxon>
        <taxon>Mycobacteriales</taxon>
        <taxon>Mycobacteriaceae</taxon>
        <taxon>Mycolicibacterium</taxon>
    </lineage>
</organism>
<dbReference type="InterPro" id="IPR054612">
    <property type="entry name" value="Phage_capsid-like_C"/>
</dbReference>
<dbReference type="AlphaFoldDB" id="A0A7I7RT56"/>
<accession>A0A7I7RT56</accession>
<dbReference type="KEGG" id="marz:MARA_12210"/>
<proteinExistence type="predicted"/>
<reference evidence="3 4" key="1">
    <citation type="journal article" date="2019" name="Emerg. Microbes Infect.">
        <title>Comprehensive subspecies identification of 175 nontuberculous mycobacteria species based on 7547 genomic profiles.</title>
        <authorList>
            <person name="Matsumoto Y."/>
            <person name="Kinjo T."/>
            <person name="Motooka D."/>
            <person name="Nabeya D."/>
            <person name="Jung N."/>
            <person name="Uechi K."/>
            <person name="Horii T."/>
            <person name="Iida T."/>
            <person name="Fujita J."/>
            <person name="Nakamura S."/>
        </authorList>
    </citation>
    <scope>NUCLEOTIDE SEQUENCE [LARGE SCALE GENOMIC DNA]</scope>
    <source>
        <strain evidence="3 4">JCM 18538</strain>
    </source>
</reference>
<evidence type="ECO:0000313" key="4">
    <source>
        <dbReference type="Proteomes" id="UP000467428"/>
    </source>
</evidence>
<dbReference type="NCBIfam" id="TIGR01554">
    <property type="entry name" value="major_cap_HK97"/>
    <property type="match status" value="1"/>
</dbReference>